<evidence type="ECO:0000256" key="5">
    <source>
        <dbReference type="ARBA" id="ARBA00022737"/>
    </source>
</evidence>
<keyword evidence="11" id="KW-1185">Reference proteome</keyword>
<dbReference type="Pfam" id="PF23869">
    <property type="entry name" value="Beta-prop_WDR75_1st"/>
    <property type="match status" value="1"/>
</dbReference>
<evidence type="ECO:0008006" key="12">
    <source>
        <dbReference type="Google" id="ProtNLM"/>
    </source>
</evidence>
<protein>
    <recommendedName>
        <fullName evidence="12">WD repeat-containing protein 55 homolog</fullName>
    </recommendedName>
</protein>
<dbReference type="InterPro" id="IPR011047">
    <property type="entry name" value="Quinoprotein_ADH-like_sf"/>
</dbReference>
<organism evidence="10 11">
    <name type="scientific">Rhizophlyctis rosea</name>
    <dbReference type="NCBI Taxonomy" id="64517"/>
    <lineage>
        <taxon>Eukaryota</taxon>
        <taxon>Fungi</taxon>
        <taxon>Fungi incertae sedis</taxon>
        <taxon>Chytridiomycota</taxon>
        <taxon>Chytridiomycota incertae sedis</taxon>
        <taxon>Chytridiomycetes</taxon>
        <taxon>Rhizophlyctidales</taxon>
        <taxon>Rhizophlyctidaceae</taxon>
        <taxon>Rhizophlyctis</taxon>
    </lineage>
</organism>
<evidence type="ECO:0000256" key="2">
    <source>
        <dbReference type="ARBA" id="ARBA00022517"/>
    </source>
</evidence>
<evidence type="ECO:0000256" key="7">
    <source>
        <dbReference type="ARBA" id="ARBA00023242"/>
    </source>
</evidence>
<keyword evidence="3" id="KW-0698">rRNA processing</keyword>
<evidence type="ECO:0000313" key="11">
    <source>
        <dbReference type="Proteomes" id="UP001212841"/>
    </source>
</evidence>
<keyword evidence="5" id="KW-0677">Repeat</keyword>
<keyword evidence="7" id="KW-0539">Nucleus</keyword>
<evidence type="ECO:0000256" key="3">
    <source>
        <dbReference type="ARBA" id="ARBA00022552"/>
    </source>
</evidence>
<accession>A0AAD5S9I4</accession>
<dbReference type="InterPro" id="IPR053826">
    <property type="entry name" value="WDR75"/>
</dbReference>
<dbReference type="GO" id="GO:0003723">
    <property type="term" value="F:RNA binding"/>
    <property type="evidence" value="ECO:0007669"/>
    <property type="project" value="InterPro"/>
</dbReference>
<keyword evidence="2" id="KW-0690">Ribosome biogenesis</keyword>
<feature type="region of interest" description="Disordered" evidence="9">
    <location>
        <begin position="1"/>
        <end position="104"/>
    </location>
</feature>
<dbReference type="GO" id="GO:0045943">
    <property type="term" value="P:positive regulation of transcription by RNA polymerase I"/>
    <property type="evidence" value="ECO:0007669"/>
    <property type="project" value="InterPro"/>
</dbReference>
<keyword evidence="4 8" id="KW-0853">WD repeat</keyword>
<sequence length="565" mass="61991">MPPKSTPASLTPHAKKTPSTPANDHSNGSSSKAPVASTPKTVNTVKRRGPNQDGRGSNTPRTPQNPPTPGTAKSSKKDRTGRKRYKKKKTPAAEGDEQDGVIESDPIAEMEWAEPVVGDDQGWRVVSSGGGSLDVKRIAFSADSRYMLVPVGSNVKVYSVATGKVIRVLKREAPTSQKKPTVVAIQWHPTEASQTYIAYDDGTIRLWAVLEGTIRQEWKHPSPITHFILDPNNPTNTFLLTITSPASQLQQSQSQSQPTSPTTAFVTFNLSTNKVVASKHKFRRRILAFEVSQDRDWLVVADETMFGVVRLGGTKNGGGGEMRRYYPDEDIQSIAIHPTEGYVAVGEKTGKITSWYCLGTDEKSQKNPVKSSVHWHANQVNALAFTSDGTYMLSGGEESVLVIWQLGTKHKDFLPRLGWTIQSLTVTPDQQHYAVGLGNNSVLVIGAAGMKIRMSLAGVICANMDKTKYPSLPTLPHLPQLSSLILPGTPGTLQIYAPESDTHIQTIETSTSTRLLRSSQIEIPQPFITTVGISQDGKWMATVEERERKEEGGVQFGRERWLKFW</sequence>
<evidence type="ECO:0000256" key="4">
    <source>
        <dbReference type="ARBA" id="ARBA00022574"/>
    </source>
</evidence>
<dbReference type="PANTHER" id="PTHR44215:SF1">
    <property type="entry name" value="WD REPEAT-CONTAINING PROTEIN 75"/>
    <property type="match status" value="1"/>
</dbReference>
<evidence type="ECO:0000313" key="10">
    <source>
        <dbReference type="EMBL" id="KAJ3048263.1"/>
    </source>
</evidence>
<comment type="subcellular location">
    <subcellularLocation>
        <location evidence="1">Nucleus</location>
        <location evidence="1">Nucleolus</location>
    </subcellularLocation>
</comment>
<dbReference type="InterPro" id="IPR015943">
    <property type="entry name" value="WD40/YVTN_repeat-like_dom_sf"/>
</dbReference>
<dbReference type="AlphaFoldDB" id="A0AAD5S9I4"/>
<evidence type="ECO:0000256" key="6">
    <source>
        <dbReference type="ARBA" id="ARBA00023163"/>
    </source>
</evidence>
<dbReference type="SUPFAM" id="SSF50998">
    <property type="entry name" value="Quinoprotein alcohol dehydrogenase-like"/>
    <property type="match status" value="1"/>
</dbReference>
<keyword evidence="6" id="KW-0804">Transcription</keyword>
<feature type="compositionally biased region" description="Polar residues" evidence="9">
    <location>
        <begin position="17"/>
        <end position="44"/>
    </location>
</feature>
<gene>
    <name evidence="10" type="ORF">HK097_010731</name>
</gene>
<feature type="compositionally biased region" description="Acidic residues" evidence="9">
    <location>
        <begin position="94"/>
        <end position="104"/>
    </location>
</feature>
<dbReference type="GO" id="GO:0006364">
    <property type="term" value="P:rRNA processing"/>
    <property type="evidence" value="ECO:0007669"/>
    <property type="project" value="UniProtKB-KW"/>
</dbReference>
<evidence type="ECO:0000256" key="8">
    <source>
        <dbReference type="PROSITE-ProRule" id="PRU00221"/>
    </source>
</evidence>
<evidence type="ECO:0000256" key="9">
    <source>
        <dbReference type="SAM" id="MobiDB-lite"/>
    </source>
</evidence>
<reference evidence="10" key="1">
    <citation type="submission" date="2020-05" db="EMBL/GenBank/DDBJ databases">
        <title>Phylogenomic resolution of chytrid fungi.</title>
        <authorList>
            <person name="Stajich J.E."/>
            <person name="Amses K."/>
            <person name="Simmons R."/>
            <person name="Seto K."/>
            <person name="Myers J."/>
            <person name="Bonds A."/>
            <person name="Quandt C.A."/>
            <person name="Barry K."/>
            <person name="Liu P."/>
            <person name="Grigoriev I."/>
            <person name="Longcore J.E."/>
            <person name="James T.Y."/>
        </authorList>
    </citation>
    <scope>NUCLEOTIDE SEQUENCE</scope>
    <source>
        <strain evidence="10">JEL0318</strain>
    </source>
</reference>
<feature type="repeat" description="WD" evidence="8">
    <location>
        <begin position="373"/>
        <end position="406"/>
    </location>
</feature>
<feature type="non-terminal residue" evidence="10">
    <location>
        <position position="1"/>
    </location>
</feature>
<dbReference type="PANTHER" id="PTHR44215">
    <property type="entry name" value="WD REPEAT-CONTAINING PROTEIN 75"/>
    <property type="match status" value="1"/>
</dbReference>
<dbReference type="EMBL" id="JADGJD010000821">
    <property type="protein sequence ID" value="KAJ3048263.1"/>
    <property type="molecule type" value="Genomic_DNA"/>
</dbReference>
<dbReference type="Proteomes" id="UP001212841">
    <property type="component" value="Unassembled WGS sequence"/>
</dbReference>
<dbReference type="PROSITE" id="PS50082">
    <property type="entry name" value="WD_REPEATS_2"/>
    <property type="match status" value="1"/>
</dbReference>
<dbReference type="PROSITE" id="PS50294">
    <property type="entry name" value="WD_REPEATS_REGION"/>
    <property type="match status" value="1"/>
</dbReference>
<proteinExistence type="predicted"/>
<dbReference type="GO" id="GO:0032040">
    <property type="term" value="C:small-subunit processome"/>
    <property type="evidence" value="ECO:0007669"/>
    <property type="project" value="InterPro"/>
</dbReference>
<name>A0AAD5S9I4_9FUNG</name>
<dbReference type="InterPro" id="IPR001680">
    <property type="entry name" value="WD40_rpt"/>
</dbReference>
<dbReference type="SMART" id="SM00320">
    <property type="entry name" value="WD40"/>
    <property type="match status" value="3"/>
</dbReference>
<feature type="compositionally biased region" description="Basic residues" evidence="9">
    <location>
        <begin position="74"/>
        <end position="90"/>
    </location>
</feature>
<comment type="caution">
    <text evidence="10">The sequence shown here is derived from an EMBL/GenBank/DDBJ whole genome shotgun (WGS) entry which is preliminary data.</text>
</comment>
<dbReference type="GO" id="GO:2000234">
    <property type="term" value="P:positive regulation of rRNA processing"/>
    <property type="evidence" value="ECO:0007669"/>
    <property type="project" value="TreeGrafter"/>
</dbReference>
<dbReference type="Gene3D" id="2.130.10.10">
    <property type="entry name" value="YVTN repeat-like/Quinoprotein amine dehydrogenase"/>
    <property type="match status" value="2"/>
</dbReference>
<evidence type="ECO:0000256" key="1">
    <source>
        <dbReference type="ARBA" id="ARBA00004604"/>
    </source>
</evidence>